<reference evidence="2 3" key="1">
    <citation type="submission" date="2020-04" db="EMBL/GenBank/DDBJ databases">
        <title>Perkinsus chesapeaki whole genome sequence.</title>
        <authorList>
            <person name="Bogema D.R."/>
        </authorList>
    </citation>
    <scope>NUCLEOTIDE SEQUENCE [LARGE SCALE GENOMIC DNA]</scope>
    <source>
        <strain evidence="2">ATCC PRA-425</strain>
    </source>
</reference>
<sequence>MVLMSGCSSDGSRNTAAPTTAASMHETTSSDGDHFMAPTTAFDPDNHYEPDATTAYSGGDDEYCSGKPAGEYCGKINGEMARILIEEHVFYFDYEPKVDLKSIPFHLEDCKEFEPDYSSEEVARVAQEFGLTTDQLQQVLTITYNLPSDSFHLDWKPKVSVTMTHDACEPENGRDHHGY</sequence>
<keyword evidence="3" id="KW-1185">Reference proteome</keyword>
<protein>
    <submittedName>
        <fullName evidence="2">Uncharacterized protein</fullName>
    </submittedName>
</protein>
<evidence type="ECO:0000256" key="1">
    <source>
        <dbReference type="SAM" id="MobiDB-lite"/>
    </source>
</evidence>
<name>A0A7J6LIU1_PERCH</name>
<organism evidence="2 3">
    <name type="scientific">Perkinsus chesapeaki</name>
    <name type="common">Clam parasite</name>
    <name type="synonym">Perkinsus andrewsi</name>
    <dbReference type="NCBI Taxonomy" id="330153"/>
    <lineage>
        <taxon>Eukaryota</taxon>
        <taxon>Sar</taxon>
        <taxon>Alveolata</taxon>
        <taxon>Perkinsozoa</taxon>
        <taxon>Perkinsea</taxon>
        <taxon>Perkinsida</taxon>
        <taxon>Perkinsidae</taxon>
        <taxon>Perkinsus</taxon>
    </lineage>
</organism>
<feature type="compositionally biased region" description="Polar residues" evidence="1">
    <location>
        <begin position="1"/>
        <end position="30"/>
    </location>
</feature>
<dbReference type="Proteomes" id="UP000591131">
    <property type="component" value="Unassembled WGS sequence"/>
</dbReference>
<dbReference type="EMBL" id="JAAPAO010000478">
    <property type="protein sequence ID" value="KAF4658811.1"/>
    <property type="molecule type" value="Genomic_DNA"/>
</dbReference>
<comment type="caution">
    <text evidence="2">The sequence shown here is derived from an EMBL/GenBank/DDBJ whole genome shotgun (WGS) entry which is preliminary data.</text>
</comment>
<dbReference type="AlphaFoldDB" id="A0A7J6LIU1"/>
<proteinExistence type="predicted"/>
<accession>A0A7J6LIU1</accession>
<evidence type="ECO:0000313" key="3">
    <source>
        <dbReference type="Proteomes" id="UP000591131"/>
    </source>
</evidence>
<gene>
    <name evidence="2" type="ORF">FOL47_007821</name>
</gene>
<feature type="region of interest" description="Disordered" evidence="1">
    <location>
        <begin position="1"/>
        <end position="33"/>
    </location>
</feature>
<evidence type="ECO:0000313" key="2">
    <source>
        <dbReference type="EMBL" id="KAF4658811.1"/>
    </source>
</evidence>
<dbReference type="OrthoDB" id="440176at2759"/>